<dbReference type="AlphaFoldDB" id="A0A4Q4J8T4"/>
<name>A0A4Q4J8T4_9SPHN</name>
<sequence>MGDYVDGEIVKRRAREGYSVHAGQPGAEKLASLFAEVEAVDGAIVARGP</sequence>
<evidence type="ECO:0000313" key="2">
    <source>
        <dbReference type="Proteomes" id="UP000292734"/>
    </source>
</evidence>
<dbReference type="EMBL" id="SEOM01000002">
    <property type="protein sequence ID" value="RYM02498.1"/>
    <property type="molecule type" value="Genomic_DNA"/>
</dbReference>
<reference evidence="1 2" key="1">
    <citation type="submission" date="2019-02" db="EMBL/GenBank/DDBJ databases">
        <authorList>
            <person name="Feng G."/>
        </authorList>
    </citation>
    <scope>NUCLEOTIDE SEQUENCE [LARGE SCALE GENOMIC DNA]</scope>
    <source>
        <strain evidence="1 2">DSM 26779</strain>
    </source>
</reference>
<protein>
    <submittedName>
        <fullName evidence="1">Short-chain dehydrogenase/reductase SDR</fullName>
    </submittedName>
</protein>
<evidence type="ECO:0000313" key="1">
    <source>
        <dbReference type="EMBL" id="RYM02498.1"/>
    </source>
</evidence>
<dbReference type="Proteomes" id="UP000292734">
    <property type="component" value="Unassembled WGS sequence"/>
</dbReference>
<dbReference type="RefSeq" id="WP_025772772.1">
    <property type="nucleotide sequence ID" value="NZ_JACBZE010000002.1"/>
</dbReference>
<organism evidence="1 2">
    <name type="scientific">Sphingobium indicum</name>
    <dbReference type="NCBI Taxonomy" id="332055"/>
    <lineage>
        <taxon>Bacteria</taxon>
        <taxon>Pseudomonadati</taxon>
        <taxon>Pseudomonadota</taxon>
        <taxon>Alphaproteobacteria</taxon>
        <taxon>Sphingomonadales</taxon>
        <taxon>Sphingomonadaceae</taxon>
        <taxon>Sphingobium</taxon>
    </lineage>
</organism>
<gene>
    <name evidence="1" type="ORF">EWH08_09855</name>
</gene>
<accession>A0A4Q4J8T4</accession>
<comment type="caution">
    <text evidence="1">The sequence shown here is derived from an EMBL/GenBank/DDBJ whole genome shotgun (WGS) entry which is preliminary data.</text>
</comment>
<proteinExistence type="predicted"/>